<gene>
    <name evidence="2" type="ORF">Slin15195_G021670</name>
</gene>
<protein>
    <submittedName>
        <fullName evidence="2">Uncharacterized protein</fullName>
    </submittedName>
</protein>
<proteinExistence type="predicted"/>
<evidence type="ECO:0000256" key="1">
    <source>
        <dbReference type="SAM" id="MobiDB-lite"/>
    </source>
</evidence>
<keyword evidence="3" id="KW-1185">Reference proteome</keyword>
<sequence length="81" mass="9221">MPDTAFLAVPKGNRQPPPHLPQEVRDLISDNFDSAYDIFNSFLAFQGAWSDGTTSFKEPDWVEFMERPNIKRNVLGNILPL</sequence>
<feature type="region of interest" description="Disordered" evidence="1">
    <location>
        <begin position="1"/>
        <end position="20"/>
    </location>
</feature>
<dbReference type="AlphaFoldDB" id="A0A9Q9AKW9"/>
<organism evidence="2 3">
    <name type="scientific">Septoria linicola</name>
    <dbReference type="NCBI Taxonomy" id="215465"/>
    <lineage>
        <taxon>Eukaryota</taxon>
        <taxon>Fungi</taxon>
        <taxon>Dikarya</taxon>
        <taxon>Ascomycota</taxon>
        <taxon>Pezizomycotina</taxon>
        <taxon>Dothideomycetes</taxon>
        <taxon>Dothideomycetidae</taxon>
        <taxon>Mycosphaerellales</taxon>
        <taxon>Mycosphaerellaceae</taxon>
        <taxon>Septoria</taxon>
    </lineage>
</organism>
<reference evidence="2" key="1">
    <citation type="submission" date="2022-06" db="EMBL/GenBank/DDBJ databases">
        <title>Complete genome sequences of two strains of the flax pathogen Septoria linicola.</title>
        <authorList>
            <person name="Lapalu N."/>
            <person name="Simon A."/>
            <person name="Demenou B."/>
            <person name="Paumier D."/>
            <person name="Guillot M.-P."/>
            <person name="Gout L."/>
            <person name="Valade R."/>
        </authorList>
    </citation>
    <scope>NUCLEOTIDE SEQUENCE</scope>
    <source>
        <strain evidence="2">SE15195</strain>
    </source>
</reference>
<dbReference type="EMBL" id="CP099419">
    <property type="protein sequence ID" value="USW48848.1"/>
    <property type="molecule type" value="Genomic_DNA"/>
</dbReference>
<evidence type="ECO:0000313" key="3">
    <source>
        <dbReference type="Proteomes" id="UP001056384"/>
    </source>
</evidence>
<accession>A0A9Q9AKW9</accession>
<dbReference type="Proteomes" id="UP001056384">
    <property type="component" value="Chromosome 2"/>
</dbReference>
<evidence type="ECO:0000313" key="2">
    <source>
        <dbReference type="EMBL" id="USW48848.1"/>
    </source>
</evidence>
<name>A0A9Q9AKW9_9PEZI</name>